<dbReference type="PROSITE" id="PS51257">
    <property type="entry name" value="PROKAR_LIPOPROTEIN"/>
    <property type="match status" value="1"/>
</dbReference>
<comment type="similarity">
    <text evidence="2">Belongs to the SusD family.</text>
</comment>
<evidence type="ECO:0000313" key="8">
    <source>
        <dbReference type="EMBL" id="WEK34876.1"/>
    </source>
</evidence>
<evidence type="ECO:0000256" key="3">
    <source>
        <dbReference type="ARBA" id="ARBA00022729"/>
    </source>
</evidence>
<proteinExistence type="inferred from homology"/>
<comment type="subcellular location">
    <subcellularLocation>
        <location evidence="1">Cell outer membrane</location>
    </subcellularLocation>
</comment>
<dbReference type="GO" id="GO:0009279">
    <property type="term" value="C:cell outer membrane"/>
    <property type="evidence" value="ECO:0007669"/>
    <property type="project" value="UniProtKB-SubCell"/>
</dbReference>
<accession>A0AAJ5WQ45</accession>
<protein>
    <submittedName>
        <fullName evidence="8">RagB/SusD family nutrient uptake outer membrane protein</fullName>
    </submittedName>
</protein>
<dbReference type="Gene3D" id="1.25.40.390">
    <property type="match status" value="1"/>
</dbReference>
<dbReference type="InterPro" id="IPR012944">
    <property type="entry name" value="SusD_RagB_dom"/>
</dbReference>
<reference evidence="8" key="1">
    <citation type="submission" date="2023-03" db="EMBL/GenBank/DDBJ databases">
        <title>Andean soil-derived lignocellulolytic bacterial consortium as a source of novel taxa and putative plastic-active enzymes.</title>
        <authorList>
            <person name="Diaz-Garcia L."/>
            <person name="Chuvochina M."/>
            <person name="Feuerriegel G."/>
            <person name="Bunk B."/>
            <person name="Sproer C."/>
            <person name="Streit W.R."/>
            <person name="Rodriguez L.M."/>
            <person name="Overmann J."/>
            <person name="Jimenez D.J."/>
        </authorList>
    </citation>
    <scope>NUCLEOTIDE SEQUENCE</scope>
    <source>
        <strain evidence="8">MAG 7</strain>
    </source>
</reference>
<evidence type="ECO:0000313" key="9">
    <source>
        <dbReference type="Proteomes" id="UP001220610"/>
    </source>
</evidence>
<organism evidence="8 9">
    <name type="scientific">Candidatus Pseudobacter hemicellulosilyticus</name>
    <dbReference type="NCBI Taxonomy" id="3121375"/>
    <lineage>
        <taxon>Bacteria</taxon>
        <taxon>Pseudomonadati</taxon>
        <taxon>Bacteroidota</taxon>
        <taxon>Chitinophagia</taxon>
        <taxon>Chitinophagales</taxon>
        <taxon>Chitinophagaceae</taxon>
        <taxon>Pseudobacter</taxon>
    </lineage>
</organism>
<name>A0AAJ5WQ45_9BACT</name>
<gene>
    <name evidence="8" type="ORF">P0Y53_20505</name>
</gene>
<feature type="domain" description="RagB/SusD" evidence="6">
    <location>
        <begin position="373"/>
        <end position="454"/>
    </location>
</feature>
<dbReference type="InterPro" id="IPR033985">
    <property type="entry name" value="SusD-like_N"/>
</dbReference>
<dbReference type="Pfam" id="PF07980">
    <property type="entry name" value="SusD_RagB"/>
    <property type="match status" value="1"/>
</dbReference>
<feature type="domain" description="SusD-like N-terminal" evidence="7">
    <location>
        <begin position="44"/>
        <end position="249"/>
    </location>
</feature>
<sequence length="492" mass="55291">MKKLLIICLLPLLILQSCEKRLDIQPSNVAPEELILSTVDGMDGGLNFVYQTYHNNAGRTFTLWNEALADHLEIRNLSTMPTHLYFYNRDLNAIVSEMVSVTDSRKLSDIKLRELYVPINATSLILEACKRDQASGDYTFAYNKDRLMGECYLMRALCHMQLVNFWAQPWGTTADNSHPGVVINYEPVIDRESQVKPRASLKEVYDFIISDLKEAVRLVPDGYVAGQHSGVFAGRFYKDAARAYLARVYWMQRDYTNAVSTINDIIGATPGNMTRHPLQANLVALFTARGVEGTDEEVLAQTTSVTTVNSSLATWWNASAPESIFSTANPKGLATSQFVADAKYSAADQRLALWFLRQSDGRLAPAKYNRALHFNIPLIRSAEMVLDRAEINAMNNNLEAALEDINLIRGRAQTELLSMPVAQQDLVDSIRTERIRELCFEGDRLPNLRRMQAPVGPGDRAGVTPIAWDSKDLVLKYSEEDMARNPKLVNNY</sequence>
<dbReference type="Proteomes" id="UP001220610">
    <property type="component" value="Chromosome"/>
</dbReference>
<dbReference type="AlphaFoldDB" id="A0AAJ5WQ45"/>
<evidence type="ECO:0000256" key="5">
    <source>
        <dbReference type="ARBA" id="ARBA00023237"/>
    </source>
</evidence>
<keyword evidence="4" id="KW-0472">Membrane</keyword>
<keyword evidence="5" id="KW-0998">Cell outer membrane</keyword>
<evidence type="ECO:0000256" key="4">
    <source>
        <dbReference type="ARBA" id="ARBA00023136"/>
    </source>
</evidence>
<evidence type="ECO:0000259" key="7">
    <source>
        <dbReference type="Pfam" id="PF14322"/>
    </source>
</evidence>
<evidence type="ECO:0000259" key="6">
    <source>
        <dbReference type="Pfam" id="PF07980"/>
    </source>
</evidence>
<dbReference type="EMBL" id="CP119311">
    <property type="protein sequence ID" value="WEK34876.1"/>
    <property type="molecule type" value="Genomic_DNA"/>
</dbReference>
<evidence type="ECO:0000256" key="1">
    <source>
        <dbReference type="ARBA" id="ARBA00004442"/>
    </source>
</evidence>
<dbReference type="SUPFAM" id="SSF48452">
    <property type="entry name" value="TPR-like"/>
    <property type="match status" value="1"/>
</dbReference>
<dbReference type="InterPro" id="IPR011990">
    <property type="entry name" value="TPR-like_helical_dom_sf"/>
</dbReference>
<dbReference type="Pfam" id="PF14322">
    <property type="entry name" value="SusD-like_3"/>
    <property type="match status" value="1"/>
</dbReference>
<keyword evidence="3" id="KW-0732">Signal</keyword>
<evidence type="ECO:0000256" key="2">
    <source>
        <dbReference type="ARBA" id="ARBA00006275"/>
    </source>
</evidence>